<proteinExistence type="predicted"/>
<evidence type="ECO:0000313" key="3">
    <source>
        <dbReference type="Proteomes" id="UP000198305"/>
    </source>
</evidence>
<dbReference type="Proteomes" id="UP000198305">
    <property type="component" value="Unassembled WGS sequence"/>
</dbReference>
<dbReference type="Gene3D" id="3.40.1160.10">
    <property type="entry name" value="Acetylglutamate kinase-like"/>
    <property type="match status" value="1"/>
</dbReference>
<keyword evidence="2" id="KW-0808">Transferase</keyword>
<dbReference type="EMBL" id="FZOA01000002">
    <property type="protein sequence ID" value="SNR71330.1"/>
    <property type="molecule type" value="Genomic_DNA"/>
</dbReference>
<name>A0A238YJV7_9PROT</name>
<dbReference type="RefSeq" id="WP_089374801.1">
    <property type="nucleotide sequence ID" value="NZ_FZOA01000002.1"/>
</dbReference>
<organism evidence="2 3">
    <name type="scientific">Methylobacillus rhizosphaerae</name>
    <dbReference type="NCBI Taxonomy" id="551994"/>
    <lineage>
        <taxon>Bacteria</taxon>
        <taxon>Pseudomonadati</taxon>
        <taxon>Pseudomonadota</taxon>
        <taxon>Betaproteobacteria</taxon>
        <taxon>Nitrosomonadales</taxon>
        <taxon>Methylophilaceae</taxon>
        <taxon>Methylobacillus</taxon>
    </lineage>
</organism>
<dbReference type="InterPro" id="IPR001048">
    <property type="entry name" value="Asp/Glu/Uridylate_kinase"/>
</dbReference>
<dbReference type="Pfam" id="PF00696">
    <property type="entry name" value="AA_kinase"/>
    <property type="match status" value="1"/>
</dbReference>
<feature type="domain" description="Aspartate/glutamate/uridylate kinase" evidence="1">
    <location>
        <begin position="2"/>
        <end position="142"/>
    </location>
</feature>
<dbReference type="AlphaFoldDB" id="A0A238YJV7"/>
<dbReference type="GO" id="GO:0016301">
    <property type="term" value="F:kinase activity"/>
    <property type="evidence" value="ECO:0007669"/>
    <property type="project" value="UniProtKB-KW"/>
</dbReference>
<gene>
    <name evidence="2" type="ORF">SAMN05192560_0658</name>
</gene>
<dbReference type="InterPro" id="IPR036393">
    <property type="entry name" value="AceGlu_kinase-like_sf"/>
</dbReference>
<dbReference type="OrthoDB" id="8526978at2"/>
<keyword evidence="2" id="KW-0418">Kinase</keyword>
<keyword evidence="3" id="KW-1185">Reference proteome</keyword>
<protein>
    <submittedName>
        <fullName evidence="2">Amino acid kinase family protein</fullName>
    </submittedName>
</protein>
<sequence>MWVIKLGGSLLGSPELNLWLDLVARHGDGKVLIVPGGGVFADTVRDAQINTGIDDATAHRMAVMAMDQYGVLMTGLDTRLVTASSELEIAERGWQHRGIVWLPSHMVCADDTIAMNWSITSDSLAAYLAAKMNAEHLILVKSSRPDADQQVSLEKLTKEGFVDSAFGDHIAGRPFHTWVVGRQDCTAFNEGFNEEELGRVGLPVRCAWN</sequence>
<evidence type="ECO:0000313" key="2">
    <source>
        <dbReference type="EMBL" id="SNR71330.1"/>
    </source>
</evidence>
<reference evidence="3" key="1">
    <citation type="submission" date="2017-06" db="EMBL/GenBank/DDBJ databases">
        <authorList>
            <person name="Varghese N."/>
            <person name="Submissions S."/>
        </authorList>
    </citation>
    <scope>NUCLEOTIDE SEQUENCE [LARGE SCALE GENOMIC DNA]</scope>
    <source>
        <strain evidence="3">Ca-68</strain>
    </source>
</reference>
<evidence type="ECO:0000259" key="1">
    <source>
        <dbReference type="Pfam" id="PF00696"/>
    </source>
</evidence>
<accession>A0A238YJV7</accession>
<dbReference type="SUPFAM" id="SSF53633">
    <property type="entry name" value="Carbamate kinase-like"/>
    <property type="match status" value="1"/>
</dbReference>